<dbReference type="EMBL" id="PEXT01000030">
    <property type="protein sequence ID" value="PIS43408.1"/>
    <property type="molecule type" value="Genomic_DNA"/>
</dbReference>
<evidence type="ECO:0000256" key="3">
    <source>
        <dbReference type="SAM" id="Phobius"/>
    </source>
</evidence>
<feature type="region of interest" description="Disordered" evidence="2">
    <location>
        <begin position="39"/>
        <end position="59"/>
    </location>
</feature>
<sequence length="205" mass="21799">MVNNKMKVYILAGVFIILVVGFVQFFLPSSVVSPASPIATSTPTQLGSETASTTAGNTENTQKKKATFSLQLADGDSVASWNFIGAYAGNDAFVQKANSDIVRLTALLGTGTYTDYTLYVSIANQYDLLGDGKNELAYLGKALAIDSTNTGLAWHNAGQLLARLGAYATARTAFERAVVAEPIGQYKLALADFLEAHFPLDMVAK</sequence>
<dbReference type="AlphaFoldDB" id="A0A2H0YY41"/>
<evidence type="ECO:0000256" key="1">
    <source>
        <dbReference type="PROSITE-ProRule" id="PRU00339"/>
    </source>
</evidence>
<evidence type="ECO:0000313" key="5">
    <source>
        <dbReference type="Proteomes" id="UP000228687"/>
    </source>
</evidence>
<keyword evidence="3" id="KW-1133">Transmembrane helix</keyword>
<dbReference type="PROSITE" id="PS50005">
    <property type="entry name" value="TPR"/>
    <property type="match status" value="1"/>
</dbReference>
<organism evidence="4 5">
    <name type="scientific">Candidatus Kaiserbacteria bacterium CG08_land_8_20_14_0_20_50_21</name>
    <dbReference type="NCBI Taxonomy" id="1974604"/>
    <lineage>
        <taxon>Bacteria</taxon>
        <taxon>Candidatus Kaiseribacteriota</taxon>
    </lineage>
</organism>
<dbReference type="InterPro" id="IPR019734">
    <property type="entry name" value="TPR_rpt"/>
</dbReference>
<dbReference type="Gene3D" id="1.25.40.10">
    <property type="entry name" value="Tetratricopeptide repeat domain"/>
    <property type="match status" value="1"/>
</dbReference>
<accession>A0A2H0YY41</accession>
<keyword evidence="3" id="KW-0472">Membrane</keyword>
<dbReference type="SMART" id="SM00028">
    <property type="entry name" value="TPR"/>
    <property type="match status" value="2"/>
</dbReference>
<reference evidence="5" key="1">
    <citation type="submission" date="2017-09" db="EMBL/GenBank/DDBJ databases">
        <title>Depth-based differentiation of microbial function through sediment-hosted aquifers and enrichment of novel symbionts in the deep terrestrial subsurface.</title>
        <authorList>
            <person name="Probst A.J."/>
            <person name="Ladd B."/>
            <person name="Jarett J.K."/>
            <person name="Geller-Mcgrath D.E."/>
            <person name="Sieber C.M.K."/>
            <person name="Emerson J.B."/>
            <person name="Anantharaman K."/>
            <person name="Thomas B.C."/>
            <person name="Malmstrom R."/>
            <person name="Stieglmeier M."/>
            <person name="Klingl A."/>
            <person name="Woyke T."/>
            <person name="Ryan C.M."/>
            <person name="Banfield J.F."/>
        </authorList>
    </citation>
    <scope>NUCLEOTIDE SEQUENCE [LARGE SCALE GENOMIC DNA]</scope>
</reference>
<feature type="compositionally biased region" description="Polar residues" evidence="2">
    <location>
        <begin position="42"/>
        <end position="59"/>
    </location>
</feature>
<keyword evidence="3" id="KW-0812">Transmembrane</keyword>
<proteinExistence type="predicted"/>
<dbReference type="SUPFAM" id="SSF48452">
    <property type="entry name" value="TPR-like"/>
    <property type="match status" value="1"/>
</dbReference>
<evidence type="ECO:0000313" key="4">
    <source>
        <dbReference type="EMBL" id="PIS43408.1"/>
    </source>
</evidence>
<evidence type="ECO:0000256" key="2">
    <source>
        <dbReference type="SAM" id="MobiDB-lite"/>
    </source>
</evidence>
<name>A0A2H0YY41_9BACT</name>
<protein>
    <submittedName>
        <fullName evidence="4">Uncharacterized protein</fullName>
    </submittedName>
</protein>
<feature type="transmembrane region" description="Helical" evidence="3">
    <location>
        <begin position="7"/>
        <end position="27"/>
    </location>
</feature>
<gene>
    <name evidence="4" type="ORF">COT23_01480</name>
</gene>
<dbReference type="InterPro" id="IPR011990">
    <property type="entry name" value="TPR-like_helical_dom_sf"/>
</dbReference>
<feature type="repeat" description="TPR" evidence="1">
    <location>
        <begin position="151"/>
        <end position="184"/>
    </location>
</feature>
<keyword evidence="1" id="KW-0802">TPR repeat</keyword>
<comment type="caution">
    <text evidence="4">The sequence shown here is derived from an EMBL/GenBank/DDBJ whole genome shotgun (WGS) entry which is preliminary data.</text>
</comment>
<dbReference type="Proteomes" id="UP000228687">
    <property type="component" value="Unassembled WGS sequence"/>
</dbReference>